<comment type="caution">
    <text evidence="5">The sequence shown here is derived from an EMBL/GenBank/DDBJ whole genome shotgun (WGS) entry which is preliminary data.</text>
</comment>
<dbReference type="GO" id="GO:0007059">
    <property type="term" value="P:chromosome segregation"/>
    <property type="evidence" value="ECO:0007669"/>
    <property type="project" value="UniProtKB-KW"/>
</dbReference>
<reference evidence="5 6" key="1">
    <citation type="submission" date="2018-12" db="EMBL/GenBank/DDBJ databases">
        <authorList>
            <person name="Toschakov S.V."/>
        </authorList>
    </citation>
    <scope>NUCLEOTIDE SEQUENCE [LARGE SCALE GENOMIC DNA]</scope>
    <source>
        <strain evidence="5 6">GM2012</strain>
    </source>
</reference>
<feature type="region of interest" description="Disordered" evidence="3">
    <location>
        <begin position="194"/>
        <end position="216"/>
    </location>
</feature>
<proteinExistence type="inferred from homology"/>
<dbReference type="EMBL" id="RYZH01000002">
    <property type="protein sequence ID" value="RUL89428.1"/>
    <property type="molecule type" value="Genomic_DNA"/>
</dbReference>
<evidence type="ECO:0000259" key="4">
    <source>
        <dbReference type="SMART" id="SM00470"/>
    </source>
</evidence>
<dbReference type="Pfam" id="PF02195">
    <property type="entry name" value="ParB_N"/>
    <property type="match status" value="1"/>
</dbReference>
<dbReference type="InterPro" id="IPR036086">
    <property type="entry name" value="ParB/Sulfiredoxin_sf"/>
</dbReference>
<dbReference type="PANTHER" id="PTHR33375">
    <property type="entry name" value="CHROMOSOME-PARTITIONING PROTEIN PARB-RELATED"/>
    <property type="match status" value="1"/>
</dbReference>
<dbReference type="RefSeq" id="WP_126723505.1">
    <property type="nucleotide sequence ID" value="NZ_RYZH01000002.1"/>
</dbReference>
<keyword evidence="6" id="KW-1185">Reference proteome</keyword>
<dbReference type="Gene3D" id="1.10.10.2830">
    <property type="match status" value="1"/>
</dbReference>
<evidence type="ECO:0000256" key="1">
    <source>
        <dbReference type="ARBA" id="ARBA00006295"/>
    </source>
</evidence>
<dbReference type="OrthoDB" id="9802051at2"/>
<dbReference type="AlphaFoldDB" id="A0A432MR65"/>
<dbReference type="Proteomes" id="UP000280296">
    <property type="component" value="Unassembled WGS sequence"/>
</dbReference>
<evidence type="ECO:0000256" key="2">
    <source>
        <dbReference type="ARBA" id="ARBA00022829"/>
    </source>
</evidence>
<dbReference type="InterPro" id="IPR004437">
    <property type="entry name" value="ParB/RepB/Spo0J"/>
</dbReference>
<evidence type="ECO:0000256" key="3">
    <source>
        <dbReference type="SAM" id="MobiDB-lite"/>
    </source>
</evidence>
<evidence type="ECO:0000313" key="6">
    <source>
        <dbReference type="Proteomes" id="UP000280296"/>
    </source>
</evidence>
<dbReference type="SUPFAM" id="SSF109709">
    <property type="entry name" value="KorB DNA-binding domain-like"/>
    <property type="match status" value="1"/>
</dbReference>
<protein>
    <submittedName>
        <fullName evidence="5">ParB/RepB/Spo0J family partition protein</fullName>
    </submittedName>
</protein>
<dbReference type="NCBIfam" id="TIGR00180">
    <property type="entry name" value="parB_part"/>
    <property type="match status" value="1"/>
</dbReference>
<organism evidence="5 6">
    <name type="scientific">Tautonia sociabilis</name>
    <dbReference type="NCBI Taxonomy" id="2080755"/>
    <lineage>
        <taxon>Bacteria</taxon>
        <taxon>Pseudomonadati</taxon>
        <taxon>Planctomycetota</taxon>
        <taxon>Planctomycetia</taxon>
        <taxon>Isosphaerales</taxon>
        <taxon>Isosphaeraceae</taxon>
        <taxon>Tautonia</taxon>
    </lineage>
</organism>
<reference evidence="5 6" key="2">
    <citation type="submission" date="2019-01" db="EMBL/GenBank/DDBJ databases">
        <title>Tautonia sociabilis, a novel thermotolerant planctomycete of Isosphaeraceae family, isolated from a 4000 m deep subterranean habitat.</title>
        <authorList>
            <person name="Kovaleva O.L."/>
            <person name="Elcheninov A.G."/>
            <person name="Van Heerden E."/>
            <person name="Toshchakov S.V."/>
            <person name="Novikov A."/>
            <person name="Bonch-Osmolovskaya E.A."/>
            <person name="Kublanov I.V."/>
        </authorList>
    </citation>
    <scope>NUCLEOTIDE SEQUENCE [LARGE SCALE GENOMIC DNA]</scope>
    <source>
        <strain evidence="5 6">GM2012</strain>
    </source>
</reference>
<dbReference type="PANTHER" id="PTHR33375:SF1">
    <property type="entry name" value="CHROMOSOME-PARTITIONING PROTEIN PARB-RELATED"/>
    <property type="match status" value="1"/>
</dbReference>
<feature type="domain" description="ParB-like N-terminal" evidence="4">
    <location>
        <begin position="7"/>
        <end position="97"/>
    </location>
</feature>
<comment type="similarity">
    <text evidence="1">Belongs to the ParB family.</text>
</comment>
<dbReference type="GO" id="GO:0005694">
    <property type="term" value="C:chromosome"/>
    <property type="evidence" value="ECO:0007669"/>
    <property type="project" value="TreeGrafter"/>
</dbReference>
<dbReference type="SMART" id="SM00470">
    <property type="entry name" value="ParB"/>
    <property type="match status" value="1"/>
</dbReference>
<dbReference type="SUPFAM" id="SSF110849">
    <property type="entry name" value="ParB/Sulfiredoxin"/>
    <property type="match status" value="1"/>
</dbReference>
<dbReference type="InterPro" id="IPR050336">
    <property type="entry name" value="Chromosome_partition/occlusion"/>
</dbReference>
<feature type="compositionally biased region" description="Low complexity" evidence="3">
    <location>
        <begin position="204"/>
        <end position="214"/>
    </location>
</feature>
<dbReference type="InterPro" id="IPR003115">
    <property type="entry name" value="ParB_N"/>
</dbReference>
<dbReference type="InterPro" id="IPR041468">
    <property type="entry name" value="HTH_ParB/Spo0J"/>
</dbReference>
<accession>A0A432MR65</accession>
<dbReference type="Pfam" id="PF17762">
    <property type="entry name" value="HTH_ParB"/>
    <property type="match status" value="1"/>
</dbReference>
<gene>
    <name evidence="5" type="ORF">TsocGM_01260</name>
</gene>
<evidence type="ECO:0000313" key="5">
    <source>
        <dbReference type="EMBL" id="RUL89428.1"/>
    </source>
</evidence>
<keyword evidence="2" id="KW-0159">Chromosome partition</keyword>
<name>A0A432MR65_9BACT</name>
<sequence>MAPELIRIVPLAEIELVPLNRKSLDEEALAGLTQSMQEVGLLYPPRLTRKGQKYIPSDGYHRILAAMKLGWTEISAIIEEKPLAEGELIQKGLIANSHRIANTPVEKAEAIGRLMEVTGWNASTVAEKLGMSNATVSRLLSILELPEPIRERVHRGDISLSAACELARVEDGAEQADLASKVAAGKLTRDALSGSLKSRKNGHASKPSAAPSPSRVTAKLAGGRAVTVAADSVDLDAFIEVLEEVLGKARKARTQGIELGTFAKMLRDQAN</sequence>
<dbReference type="Gene3D" id="3.90.1530.30">
    <property type="match status" value="1"/>
</dbReference>
<dbReference type="GO" id="GO:0003677">
    <property type="term" value="F:DNA binding"/>
    <property type="evidence" value="ECO:0007669"/>
    <property type="project" value="InterPro"/>
</dbReference>